<keyword evidence="2" id="KW-0732">Signal</keyword>
<dbReference type="PANTHER" id="PTHR21666:SF270">
    <property type="entry name" value="MUREIN HYDROLASE ACTIVATOR ENVC"/>
    <property type="match status" value="1"/>
</dbReference>
<evidence type="ECO:0000256" key="2">
    <source>
        <dbReference type="SAM" id="SignalP"/>
    </source>
</evidence>
<dbReference type="RefSeq" id="WP_224192812.1">
    <property type="nucleotide sequence ID" value="NZ_JAIRAU010000023.1"/>
</dbReference>
<sequence>MLARPRNWLALVVLTSGCASGGEPEATDSLTSPVFTNASNDGSTTDLDPGATITTGEPEPTTTATVTGDTDDPATSTSFDPTGPQTTGPDLTTTSGTTGEPVDPCPRVRTVVPGDVLNVRPTPSTAMAPVGTLGDGIIVDVLAIVQGELIDGDDTWYQIAGNWPEGYVFGGFVECTQDEPPGDDGFFLPLQCGTTTTITQGNNGDFSHMGNSAYAFDFSLAMGTPLVAIADGTVSNLYADVKPGDPCYNGGGQECNPYTNYVTLLHGDGTGSVYAHLSAVQVSLGQVVPRGTVVGLTGSTGWSTGPHAHVARQENCGGGFCQSIPVVFADVPGDGVPDTGEMVTSQNCP</sequence>
<dbReference type="Gene3D" id="2.30.30.40">
    <property type="entry name" value="SH3 Domains"/>
    <property type="match status" value="1"/>
</dbReference>
<evidence type="ECO:0000256" key="1">
    <source>
        <dbReference type="SAM" id="MobiDB-lite"/>
    </source>
</evidence>
<proteinExistence type="predicted"/>
<reference evidence="4" key="1">
    <citation type="submission" date="2021-08" db="EMBL/GenBank/DDBJ databases">
        <authorList>
            <person name="Stevens D.C."/>
        </authorList>
    </citation>
    <scope>NUCLEOTIDE SEQUENCE</scope>
    <source>
        <strain evidence="4">DSM 53165</strain>
    </source>
</reference>
<feature type="compositionally biased region" description="Low complexity" evidence="1">
    <location>
        <begin position="50"/>
        <end position="68"/>
    </location>
</feature>
<protein>
    <submittedName>
        <fullName evidence="4">Peptidoglycan DD-metalloendopeptidase family protein</fullName>
    </submittedName>
</protein>
<evidence type="ECO:0000313" key="5">
    <source>
        <dbReference type="Proteomes" id="UP001139031"/>
    </source>
</evidence>
<evidence type="ECO:0000259" key="3">
    <source>
        <dbReference type="Pfam" id="PF01551"/>
    </source>
</evidence>
<feature type="region of interest" description="Disordered" evidence="1">
    <location>
        <begin position="18"/>
        <end position="109"/>
    </location>
</feature>
<dbReference type="SUPFAM" id="SSF51261">
    <property type="entry name" value="Duplicated hybrid motif"/>
    <property type="match status" value="1"/>
</dbReference>
<dbReference type="Proteomes" id="UP001139031">
    <property type="component" value="Unassembled WGS sequence"/>
</dbReference>
<dbReference type="PANTHER" id="PTHR21666">
    <property type="entry name" value="PEPTIDASE-RELATED"/>
    <property type="match status" value="1"/>
</dbReference>
<comment type="caution">
    <text evidence="4">The sequence shown here is derived from an EMBL/GenBank/DDBJ whole genome shotgun (WGS) entry which is preliminary data.</text>
</comment>
<feature type="chain" id="PRO_5046229939" evidence="2">
    <location>
        <begin position="22"/>
        <end position="349"/>
    </location>
</feature>
<gene>
    <name evidence="4" type="ORF">K7C98_17500</name>
</gene>
<dbReference type="Gene3D" id="2.70.70.10">
    <property type="entry name" value="Glucose Permease (Domain IIA)"/>
    <property type="match status" value="1"/>
</dbReference>
<feature type="compositionally biased region" description="Polar residues" evidence="1">
    <location>
        <begin position="28"/>
        <end position="46"/>
    </location>
</feature>
<evidence type="ECO:0000313" key="4">
    <source>
        <dbReference type="EMBL" id="MBZ5711043.1"/>
    </source>
</evidence>
<name>A0ABS7TS50_9BACT</name>
<keyword evidence="5" id="KW-1185">Reference proteome</keyword>
<dbReference type="InterPro" id="IPR011055">
    <property type="entry name" value="Dup_hybrid_motif"/>
</dbReference>
<organism evidence="4 5">
    <name type="scientific">Nannocystis pusilla</name>
    <dbReference type="NCBI Taxonomy" id="889268"/>
    <lineage>
        <taxon>Bacteria</taxon>
        <taxon>Pseudomonadati</taxon>
        <taxon>Myxococcota</taxon>
        <taxon>Polyangia</taxon>
        <taxon>Nannocystales</taxon>
        <taxon>Nannocystaceae</taxon>
        <taxon>Nannocystis</taxon>
    </lineage>
</organism>
<dbReference type="CDD" id="cd12797">
    <property type="entry name" value="M23_peptidase"/>
    <property type="match status" value="1"/>
</dbReference>
<dbReference type="Pfam" id="PF01551">
    <property type="entry name" value="Peptidase_M23"/>
    <property type="match status" value="1"/>
</dbReference>
<dbReference type="PROSITE" id="PS51257">
    <property type="entry name" value="PROKAR_LIPOPROTEIN"/>
    <property type="match status" value="1"/>
</dbReference>
<feature type="signal peptide" evidence="2">
    <location>
        <begin position="1"/>
        <end position="21"/>
    </location>
</feature>
<dbReference type="InterPro" id="IPR050570">
    <property type="entry name" value="Cell_wall_metabolism_enzyme"/>
</dbReference>
<feature type="domain" description="M23ase beta-sheet core" evidence="3">
    <location>
        <begin position="214"/>
        <end position="313"/>
    </location>
</feature>
<accession>A0ABS7TS50</accession>
<dbReference type="InterPro" id="IPR016047">
    <property type="entry name" value="M23ase_b-sheet_dom"/>
</dbReference>
<feature type="compositionally biased region" description="Low complexity" evidence="1">
    <location>
        <begin position="81"/>
        <end position="101"/>
    </location>
</feature>
<dbReference type="EMBL" id="JAIRAU010000023">
    <property type="protein sequence ID" value="MBZ5711043.1"/>
    <property type="molecule type" value="Genomic_DNA"/>
</dbReference>